<sequence>MAVEQAEPLALTHRLAREISAALARQALACAPDPAPPALWQALGGGRSNLCWRIPAPDGDLVLKLYRVQNAGPVFPNDPEAEAACLLHLQDQALAPQLLAHWQGAEGPCLLYRHLPGPLWQSDVTQVARLLRRLHRVPVPKALHGLRRGPDGSAALRQEIRAQARGVAGEEADDWPEKLMQELPAAEIPPLQKTCLIHGDPVPGNLVAGPEGLRLIDWQCPALGDPCVDLATFLSPAMQYLYRGEPLSAPERTEFLAAYDDPLVTRRLEALWPFLSARIIAHCQSRAARGSAADARAAELERHGG</sequence>
<dbReference type="InterPro" id="IPR051678">
    <property type="entry name" value="AGP_Transferase"/>
</dbReference>
<dbReference type="InterPro" id="IPR002575">
    <property type="entry name" value="Aminoglycoside_PTrfase"/>
</dbReference>
<keyword evidence="3" id="KW-0808">Transferase</keyword>
<evidence type="ECO:0000313" key="4">
    <source>
        <dbReference type="Proteomes" id="UP000231655"/>
    </source>
</evidence>
<reference evidence="3 4" key="1">
    <citation type="submission" date="2017-09" db="EMBL/GenBank/DDBJ databases">
        <authorList>
            <person name="Ehlers B."/>
            <person name="Leendertz F.H."/>
        </authorList>
    </citation>
    <scope>NUCLEOTIDE SEQUENCE [LARGE SCALE GENOMIC DNA]</scope>
    <source>
        <strain evidence="3 4">CGMCC 1.12662</strain>
    </source>
</reference>
<dbReference type="PANTHER" id="PTHR21310">
    <property type="entry name" value="AMINOGLYCOSIDE PHOSPHOTRANSFERASE-RELATED-RELATED"/>
    <property type="match status" value="1"/>
</dbReference>
<keyword evidence="5" id="KW-1185">Reference proteome</keyword>
<dbReference type="OrthoDB" id="7334546at2"/>
<gene>
    <name evidence="2" type="ORF">CVM39_12560</name>
    <name evidence="3" type="ORF">SAMN06297129_0649</name>
</gene>
<evidence type="ECO:0000313" key="3">
    <source>
        <dbReference type="EMBL" id="SNY39836.1"/>
    </source>
</evidence>
<dbReference type="SUPFAM" id="SSF56112">
    <property type="entry name" value="Protein kinase-like (PK-like)"/>
    <property type="match status" value="1"/>
</dbReference>
<dbReference type="GO" id="GO:0016740">
    <property type="term" value="F:transferase activity"/>
    <property type="evidence" value="ECO:0007669"/>
    <property type="project" value="UniProtKB-KW"/>
</dbReference>
<organism evidence="3 4">
    <name type="scientific">Pseudooceanicola antarcticus</name>
    <dbReference type="NCBI Taxonomy" id="1247613"/>
    <lineage>
        <taxon>Bacteria</taxon>
        <taxon>Pseudomonadati</taxon>
        <taxon>Pseudomonadota</taxon>
        <taxon>Alphaproteobacteria</taxon>
        <taxon>Rhodobacterales</taxon>
        <taxon>Paracoccaceae</taxon>
        <taxon>Pseudooceanicola</taxon>
    </lineage>
</organism>
<dbReference type="InterPro" id="IPR011009">
    <property type="entry name" value="Kinase-like_dom_sf"/>
</dbReference>
<dbReference type="EMBL" id="OBEA01000001">
    <property type="protein sequence ID" value="SNY39836.1"/>
    <property type="molecule type" value="Genomic_DNA"/>
</dbReference>
<dbReference type="AlphaFoldDB" id="A0A285HYG7"/>
<name>A0A285HYG7_9RHOB</name>
<proteinExistence type="predicted"/>
<dbReference type="EMBL" id="PGTD01000017">
    <property type="protein sequence ID" value="PJE27419.1"/>
    <property type="molecule type" value="Genomic_DNA"/>
</dbReference>
<evidence type="ECO:0000313" key="5">
    <source>
        <dbReference type="Proteomes" id="UP000231702"/>
    </source>
</evidence>
<dbReference type="RefSeq" id="WP_097144417.1">
    <property type="nucleotide sequence ID" value="NZ_OBEA01000001.1"/>
</dbReference>
<feature type="domain" description="Aminoglycoside phosphotransferase" evidence="1">
    <location>
        <begin position="41"/>
        <end position="263"/>
    </location>
</feature>
<protein>
    <submittedName>
        <fullName evidence="2">Aminoglycoside phosphotransferase</fullName>
    </submittedName>
    <submittedName>
        <fullName evidence="3">Phosphotransferase enzyme family protein</fullName>
    </submittedName>
</protein>
<dbReference type="Proteomes" id="UP000231702">
    <property type="component" value="Unassembled WGS sequence"/>
</dbReference>
<evidence type="ECO:0000259" key="1">
    <source>
        <dbReference type="Pfam" id="PF01636"/>
    </source>
</evidence>
<evidence type="ECO:0000313" key="2">
    <source>
        <dbReference type="EMBL" id="PJE27419.1"/>
    </source>
</evidence>
<reference evidence="2 5" key="2">
    <citation type="journal article" date="2018" name="Int. J. Syst. Evol. Microbiol.">
        <title>Pseudooceanicola lipolyticus sp. nov., a marine alphaproteobacterium, reclassification of Oceanicola flagellatus as Pseudooceanicola flagellatus comb. nov. and emended description of the genus Pseudooceanicola.</title>
        <authorList>
            <person name="Huang M.-M."/>
            <person name="Guo L.-L."/>
            <person name="Wu Y.-H."/>
            <person name="Lai Q.-L."/>
            <person name="Shao Z.-Z."/>
            <person name="Wang C.-S."/>
            <person name="Wu M."/>
            <person name="Xu X.-W."/>
        </authorList>
    </citation>
    <scope>NUCLEOTIDE SEQUENCE [LARGE SCALE GENOMIC DNA]</scope>
    <source>
        <strain evidence="2 5">Ar-45</strain>
    </source>
</reference>
<dbReference type="Gene3D" id="3.90.1200.10">
    <property type="match status" value="1"/>
</dbReference>
<dbReference type="Proteomes" id="UP000231655">
    <property type="component" value="Unassembled WGS sequence"/>
</dbReference>
<dbReference type="Pfam" id="PF01636">
    <property type="entry name" value="APH"/>
    <property type="match status" value="1"/>
</dbReference>
<accession>A0A285HYG7</accession>